<dbReference type="InterPro" id="IPR013087">
    <property type="entry name" value="Znf_C2H2_type"/>
</dbReference>
<feature type="domain" description="C2H2-type" evidence="10">
    <location>
        <begin position="272"/>
        <end position="299"/>
    </location>
</feature>
<keyword evidence="12" id="KW-1185">Reference proteome</keyword>
<keyword evidence="6" id="KW-0862">Zinc</keyword>
<dbReference type="GO" id="GO:0005634">
    <property type="term" value="C:nucleus"/>
    <property type="evidence" value="ECO:0007669"/>
    <property type="project" value="UniProtKB-SubCell"/>
</dbReference>
<protein>
    <recommendedName>
        <fullName evidence="10">C2H2-type domain-containing protein</fullName>
    </recommendedName>
</protein>
<comment type="caution">
    <text evidence="11">The sequence shown here is derived from an EMBL/GenBank/DDBJ whole genome shotgun (WGS) entry which is preliminary data.</text>
</comment>
<dbReference type="GO" id="GO:0010468">
    <property type="term" value="P:regulation of gene expression"/>
    <property type="evidence" value="ECO:0007669"/>
    <property type="project" value="TreeGrafter"/>
</dbReference>
<dbReference type="PANTHER" id="PTHR16515:SF49">
    <property type="entry name" value="GASTRULA ZINC FINGER PROTEIN XLCGF49.1-LIKE-RELATED"/>
    <property type="match status" value="1"/>
</dbReference>
<reference evidence="11" key="1">
    <citation type="submission" date="2023-10" db="EMBL/GenBank/DDBJ databases">
        <title>Genome assembly of Pristionchus species.</title>
        <authorList>
            <person name="Yoshida K."/>
            <person name="Sommer R.J."/>
        </authorList>
    </citation>
    <scope>NUCLEOTIDE SEQUENCE</scope>
    <source>
        <strain evidence="11">RS0144</strain>
    </source>
</reference>
<dbReference type="Pfam" id="PF00096">
    <property type="entry name" value="zf-C2H2"/>
    <property type="match status" value="1"/>
</dbReference>
<sequence>LFVSDMDSSIADILDQWRRDAFDFSSAPDRMGIVISRAFELMIVILKKGIRADNLKYAVDSLRWERTLAIDPVNDREDSLRTHVFRLCETLELTMDSVIECRRDAVPNGRTMEVSPVMASSLDPAADDSNNKPASSQMEIDLWAANPVKIEDVDIKEELYDPEYDAYRINDEEDDNIFERMIKEVASSSTASITPAANDHEKARKSFTCDLCGRIFTSSGNLRRHNLQHLEGEESQRPFQCDQCDKRFSEMGNLRKHKANMHPDPEQNRKVFKCETCEQDFTCARNLRHHMLTHLDDNDPEQAALKRPFKCEECGEAFRTRRGLDCHASYHTGNYRFNCEICKAGFSRQAAMTRHMKCHERGTEKYSQRFKKRTMKKYNSQAENHKQQPDSLPQSLAHLLKSHKEDEESERTKAEEMDDEEDN</sequence>
<keyword evidence="3" id="KW-0479">Metal-binding</keyword>
<evidence type="ECO:0000256" key="3">
    <source>
        <dbReference type="ARBA" id="ARBA00022723"/>
    </source>
</evidence>
<dbReference type="InterPro" id="IPR050331">
    <property type="entry name" value="Zinc_finger"/>
</dbReference>
<evidence type="ECO:0000313" key="12">
    <source>
        <dbReference type="Proteomes" id="UP001432027"/>
    </source>
</evidence>
<dbReference type="GO" id="GO:0008270">
    <property type="term" value="F:zinc ion binding"/>
    <property type="evidence" value="ECO:0007669"/>
    <property type="project" value="UniProtKB-KW"/>
</dbReference>
<organism evidence="11 12">
    <name type="scientific">Pristionchus entomophagus</name>
    <dbReference type="NCBI Taxonomy" id="358040"/>
    <lineage>
        <taxon>Eukaryota</taxon>
        <taxon>Metazoa</taxon>
        <taxon>Ecdysozoa</taxon>
        <taxon>Nematoda</taxon>
        <taxon>Chromadorea</taxon>
        <taxon>Rhabditida</taxon>
        <taxon>Rhabditina</taxon>
        <taxon>Diplogasteromorpha</taxon>
        <taxon>Diplogasteroidea</taxon>
        <taxon>Neodiplogasteridae</taxon>
        <taxon>Pristionchus</taxon>
    </lineage>
</organism>
<dbReference type="AlphaFoldDB" id="A0AAV5TBC6"/>
<evidence type="ECO:0000256" key="2">
    <source>
        <dbReference type="ARBA" id="ARBA00006991"/>
    </source>
</evidence>
<feature type="domain" description="C2H2-type" evidence="10">
    <location>
        <begin position="207"/>
        <end position="234"/>
    </location>
</feature>
<dbReference type="FunFam" id="3.30.160.60:FF:000110">
    <property type="entry name" value="Zinc finger protein-like"/>
    <property type="match status" value="1"/>
</dbReference>
<dbReference type="PROSITE" id="PS00028">
    <property type="entry name" value="ZINC_FINGER_C2H2_1"/>
    <property type="match status" value="5"/>
</dbReference>
<proteinExistence type="inferred from homology"/>
<dbReference type="SMART" id="SM00355">
    <property type="entry name" value="ZnF_C2H2"/>
    <property type="match status" value="5"/>
</dbReference>
<evidence type="ECO:0000256" key="8">
    <source>
        <dbReference type="PROSITE-ProRule" id="PRU00042"/>
    </source>
</evidence>
<keyword evidence="4" id="KW-0677">Repeat</keyword>
<evidence type="ECO:0000256" key="7">
    <source>
        <dbReference type="ARBA" id="ARBA00023242"/>
    </source>
</evidence>
<dbReference type="FunFam" id="3.30.160.60:FF:000340">
    <property type="entry name" value="zinc finger protein 473 isoform X1"/>
    <property type="match status" value="1"/>
</dbReference>
<accession>A0AAV5TBC6</accession>
<dbReference type="Proteomes" id="UP001432027">
    <property type="component" value="Unassembled WGS sequence"/>
</dbReference>
<evidence type="ECO:0000256" key="1">
    <source>
        <dbReference type="ARBA" id="ARBA00004123"/>
    </source>
</evidence>
<dbReference type="EMBL" id="BTSX01000003">
    <property type="protein sequence ID" value="GMS88941.1"/>
    <property type="molecule type" value="Genomic_DNA"/>
</dbReference>
<evidence type="ECO:0000259" key="10">
    <source>
        <dbReference type="PROSITE" id="PS50157"/>
    </source>
</evidence>
<feature type="compositionally biased region" description="Basic and acidic residues" evidence="9">
    <location>
        <begin position="402"/>
        <end position="415"/>
    </location>
</feature>
<evidence type="ECO:0000256" key="5">
    <source>
        <dbReference type="ARBA" id="ARBA00022771"/>
    </source>
</evidence>
<dbReference type="Pfam" id="PF13912">
    <property type="entry name" value="zf-C2H2_6"/>
    <property type="match status" value="2"/>
</dbReference>
<dbReference type="Gene3D" id="3.30.160.60">
    <property type="entry name" value="Classic Zinc Finger"/>
    <property type="match status" value="5"/>
</dbReference>
<feature type="domain" description="C2H2-type" evidence="10">
    <location>
        <begin position="309"/>
        <end position="336"/>
    </location>
</feature>
<dbReference type="SUPFAM" id="SSF57667">
    <property type="entry name" value="beta-beta-alpha zinc fingers"/>
    <property type="match status" value="3"/>
</dbReference>
<evidence type="ECO:0000256" key="6">
    <source>
        <dbReference type="ARBA" id="ARBA00022833"/>
    </source>
</evidence>
<feature type="domain" description="C2H2-type" evidence="10">
    <location>
        <begin position="239"/>
        <end position="267"/>
    </location>
</feature>
<evidence type="ECO:0000313" key="11">
    <source>
        <dbReference type="EMBL" id="GMS88941.1"/>
    </source>
</evidence>
<feature type="region of interest" description="Disordered" evidence="9">
    <location>
        <begin position="374"/>
        <end position="423"/>
    </location>
</feature>
<gene>
    <name evidence="11" type="ORF">PENTCL1PPCAC_11116</name>
</gene>
<keyword evidence="5 8" id="KW-0863">Zinc-finger</keyword>
<feature type="domain" description="C2H2-type" evidence="10">
    <location>
        <begin position="337"/>
        <end position="364"/>
    </location>
</feature>
<evidence type="ECO:0000256" key="4">
    <source>
        <dbReference type="ARBA" id="ARBA00022737"/>
    </source>
</evidence>
<keyword evidence="7" id="KW-0539">Nucleus</keyword>
<name>A0AAV5TBC6_9BILA</name>
<dbReference type="PROSITE" id="PS50157">
    <property type="entry name" value="ZINC_FINGER_C2H2_2"/>
    <property type="match status" value="5"/>
</dbReference>
<dbReference type="InterPro" id="IPR036236">
    <property type="entry name" value="Znf_C2H2_sf"/>
</dbReference>
<evidence type="ECO:0000256" key="9">
    <source>
        <dbReference type="SAM" id="MobiDB-lite"/>
    </source>
</evidence>
<feature type="non-terminal residue" evidence="11">
    <location>
        <position position="1"/>
    </location>
</feature>
<dbReference type="PANTHER" id="PTHR16515">
    <property type="entry name" value="PR DOMAIN ZINC FINGER PROTEIN"/>
    <property type="match status" value="1"/>
</dbReference>
<comment type="subcellular location">
    <subcellularLocation>
        <location evidence="1">Nucleus</location>
    </subcellularLocation>
</comment>
<comment type="similarity">
    <text evidence="2">Belongs to the krueppel C2H2-type zinc-finger protein family.</text>
</comment>